<dbReference type="GO" id="GO:0016020">
    <property type="term" value="C:membrane"/>
    <property type="evidence" value="ECO:0007669"/>
    <property type="project" value="UniProtKB-SubCell"/>
</dbReference>
<name>A0A1F5EEH4_9BACT</name>
<dbReference type="AlphaFoldDB" id="A0A1F5EEH4"/>
<evidence type="ECO:0000259" key="8">
    <source>
        <dbReference type="Pfam" id="PF02397"/>
    </source>
</evidence>
<evidence type="ECO:0000256" key="4">
    <source>
        <dbReference type="ARBA" id="ARBA00022692"/>
    </source>
</evidence>
<organism evidence="9 10">
    <name type="scientific">Candidatus Berkelbacteria bacterium RIFCSPHIGHO2_12_FULL_36_9</name>
    <dbReference type="NCBI Taxonomy" id="1797469"/>
    <lineage>
        <taxon>Bacteria</taxon>
        <taxon>Candidatus Berkelbacteria</taxon>
    </lineage>
</organism>
<protein>
    <recommendedName>
        <fullName evidence="8">Bacterial sugar transferase domain-containing protein</fullName>
    </recommendedName>
</protein>
<feature type="domain" description="Bacterial sugar transferase" evidence="8">
    <location>
        <begin position="274"/>
        <end position="473"/>
    </location>
</feature>
<accession>A0A1F5EEH4</accession>
<feature type="transmembrane region" description="Helical" evidence="7">
    <location>
        <begin position="105"/>
        <end position="128"/>
    </location>
</feature>
<dbReference type="Pfam" id="PF02397">
    <property type="entry name" value="Bac_transf"/>
    <property type="match status" value="1"/>
</dbReference>
<comment type="caution">
    <text evidence="9">The sequence shown here is derived from an EMBL/GenBank/DDBJ whole genome shotgun (WGS) entry which is preliminary data.</text>
</comment>
<evidence type="ECO:0000256" key="7">
    <source>
        <dbReference type="SAM" id="Phobius"/>
    </source>
</evidence>
<dbReference type="Proteomes" id="UP000176451">
    <property type="component" value="Unassembled WGS sequence"/>
</dbReference>
<dbReference type="GO" id="GO:0016780">
    <property type="term" value="F:phosphotransferase activity, for other substituted phosphate groups"/>
    <property type="evidence" value="ECO:0007669"/>
    <property type="project" value="TreeGrafter"/>
</dbReference>
<keyword evidence="4 7" id="KW-0812">Transmembrane</keyword>
<feature type="transmembrane region" description="Helical" evidence="7">
    <location>
        <begin position="46"/>
        <end position="67"/>
    </location>
</feature>
<dbReference type="InterPro" id="IPR017475">
    <property type="entry name" value="EPS_sugar_tfrase"/>
</dbReference>
<evidence type="ECO:0000313" key="9">
    <source>
        <dbReference type="EMBL" id="OGD65773.1"/>
    </source>
</evidence>
<gene>
    <name evidence="9" type="ORF">A3F08_01680</name>
</gene>
<feature type="transmembrane region" description="Helical" evidence="7">
    <location>
        <begin position="7"/>
        <end position="26"/>
    </location>
</feature>
<comment type="similarity">
    <text evidence="2">Belongs to the bacterial sugar transferase family.</text>
</comment>
<dbReference type="Gene3D" id="3.40.50.720">
    <property type="entry name" value="NAD(P)-binding Rossmann-like Domain"/>
    <property type="match status" value="1"/>
</dbReference>
<evidence type="ECO:0000256" key="1">
    <source>
        <dbReference type="ARBA" id="ARBA00004141"/>
    </source>
</evidence>
<reference evidence="9 10" key="1">
    <citation type="journal article" date="2016" name="Nat. Commun.">
        <title>Thousands of microbial genomes shed light on interconnected biogeochemical processes in an aquifer system.</title>
        <authorList>
            <person name="Anantharaman K."/>
            <person name="Brown C.T."/>
            <person name="Hug L.A."/>
            <person name="Sharon I."/>
            <person name="Castelle C.J."/>
            <person name="Probst A.J."/>
            <person name="Thomas B.C."/>
            <person name="Singh A."/>
            <person name="Wilkins M.J."/>
            <person name="Karaoz U."/>
            <person name="Brodie E.L."/>
            <person name="Williams K.H."/>
            <person name="Hubbard S.S."/>
            <person name="Banfield J.F."/>
        </authorList>
    </citation>
    <scope>NUCLEOTIDE SEQUENCE [LARGE SCALE GENOMIC DNA]</scope>
</reference>
<dbReference type="PANTHER" id="PTHR30576:SF10">
    <property type="entry name" value="SLL5057 PROTEIN"/>
    <property type="match status" value="1"/>
</dbReference>
<dbReference type="InterPro" id="IPR003362">
    <property type="entry name" value="Bact_transf"/>
</dbReference>
<evidence type="ECO:0000256" key="5">
    <source>
        <dbReference type="ARBA" id="ARBA00022989"/>
    </source>
</evidence>
<sequence length="479" mass="54997">MKRSELAFAFLLLPLDILMILISFILAYKLQAQRVELSFLWTFDDFIKFVAALIPIWLAIFALEGLYNTKRRRQGLDEFSGIVLAVSASVMVVMAWFFLSKTIFFSRAIVLYVWVLAIVLVTLSRLSIKALQKYLYRFGIGIRRLAIIGDNGLTEDILREIQSNRDLGYKFIGLIKSSENKKNKNNCKILGEIEEIEKIIKTTSVDDIILADTSLGEKKVSSIIDFCQSNRIGIKQIPNFFQVQTTNVGLTALAGIPIVEFRITPLEGWGRIIKRLTDIVGSILGIIIFSPLMIITALLIKLDSKGPIIYKNERVGENGRRFFLYKFRSMKCEYCTGDGYGGKEAEEYEKKLIEERNERDGPVYKVLRDPRRTRFGRFIEKTSLDEFPQFFNVIKGDISLVGPRPHQPREVKKYEKWQTKVLRIKPGVTGMAQISGRSDLNFSDEARLDIYYIENWSLWMDLKILLKTPLSLLKPRKGV</sequence>
<evidence type="ECO:0000256" key="6">
    <source>
        <dbReference type="ARBA" id="ARBA00023136"/>
    </source>
</evidence>
<feature type="transmembrane region" description="Helical" evidence="7">
    <location>
        <begin position="279"/>
        <end position="300"/>
    </location>
</feature>
<comment type="subcellular location">
    <subcellularLocation>
        <location evidence="1">Membrane</location>
        <topology evidence="1">Multi-pass membrane protein</topology>
    </subcellularLocation>
</comment>
<evidence type="ECO:0000313" key="10">
    <source>
        <dbReference type="Proteomes" id="UP000176451"/>
    </source>
</evidence>
<keyword evidence="6 7" id="KW-0472">Membrane</keyword>
<dbReference type="NCBIfam" id="TIGR03025">
    <property type="entry name" value="EPS_sugtrans"/>
    <property type="match status" value="1"/>
</dbReference>
<dbReference type="STRING" id="1797469.A3F08_01680"/>
<keyword evidence="3" id="KW-0808">Transferase</keyword>
<evidence type="ECO:0000256" key="2">
    <source>
        <dbReference type="ARBA" id="ARBA00006464"/>
    </source>
</evidence>
<feature type="transmembrane region" description="Helical" evidence="7">
    <location>
        <begin position="79"/>
        <end position="99"/>
    </location>
</feature>
<dbReference type="PANTHER" id="PTHR30576">
    <property type="entry name" value="COLANIC BIOSYNTHESIS UDP-GLUCOSE LIPID CARRIER TRANSFERASE"/>
    <property type="match status" value="1"/>
</dbReference>
<keyword evidence="5 7" id="KW-1133">Transmembrane helix</keyword>
<dbReference type="Pfam" id="PF13727">
    <property type="entry name" value="CoA_binding_3"/>
    <property type="match status" value="1"/>
</dbReference>
<proteinExistence type="inferred from homology"/>
<evidence type="ECO:0000256" key="3">
    <source>
        <dbReference type="ARBA" id="ARBA00022679"/>
    </source>
</evidence>
<dbReference type="EMBL" id="MEZV01000052">
    <property type="protein sequence ID" value="OGD65773.1"/>
    <property type="molecule type" value="Genomic_DNA"/>
</dbReference>